<protein>
    <submittedName>
        <fullName evidence="1">Uncharacterized protein</fullName>
    </submittedName>
</protein>
<reference evidence="1" key="1">
    <citation type="submission" date="2023-09" db="UniProtKB">
        <authorList>
            <consortium name="Ensembl"/>
        </authorList>
    </citation>
    <scope>IDENTIFICATION</scope>
</reference>
<evidence type="ECO:0000313" key="1">
    <source>
        <dbReference type="Ensembl" id="ENSBMSP00010003297.1"/>
    </source>
</evidence>
<accession>A0A8C0CAR7</accession>
<name>A0A8C0CAR7_BALMU</name>
<sequence length="90" mass="10369">MREYSNFIVLHVAVQLSQHHLLKRLSFLHLFHCIEWNGFHLGCFYYLAVVNSAAMSTGVQISLQYPAFNSFDYIPRSGIAESYSSSIFTF</sequence>
<organism evidence="1">
    <name type="scientific">Balaenoptera musculus</name>
    <name type="common">Blue whale</name>
    <dbReference type="NCBI Taxonomy" id="9771"/>
    <lineage>
        <taxon>Eukaryota</taxon>
        <taxon>Metazoa</taxon>
        <taxon>Chordata</taxon>
        <taxon>Craniata</taxon>
        <taxon>Vertebrata</taxon>
        <taxon>Euteleostomi</taxon>
        <taxon>Mammalia</taxon>
        <taxon>Eutheria</taxon>
        <taxon>Laurasiatheria</taxon>
        <taxon>Artiodactyla</taxon>
        <taxon>Whippomorpha</taxon>
        <taxon>Cetacea</taxon>
        <taxon>Mysticeti</taxon>
        <taxon>Balaenopteridae</taxon>
        <taxon>Balaenoptera</taxon>
    </lineage>
</organism>
<dbReference type="AlphaFoldDB" id="A0A8C0CAR7"/>
<dbReference type="Ensembl" id="ENSBMST00010003644.1">
    <property type="protein sequence ID" value="ENSBMSP00010003297.1"/>
    <property type="gene ID" value="ENSBMSG00010002482.1"/>
</dbReference>
<proteinExistence type="predicted"/>
<dbReference type="GeneTree" id="ENSGT01090000260374"/>